<sequence>MAPLIKGFYFTRGCSANDKEIMKAPSLAQFEVIILKLRRSYLTSLMSPSLENSENDCNSSTTATGTSSSSSRLRRLDKLVIDQSSLLDEDDQIEYINQLNSHNLNRFNKNRKWTTYFYIFQIVAIILVNFTNTDVHDKSLLLVTLISVLLNIITIQDLQQKCHYEMTILGKTFDLVSIISLINIFVSVEVVYIDLFKVGVYYFAALVVCNYLLPKMHQSTYNEIGASVKELDKLKYKYKNV</sequence>
<name>A0A8H7Z8M4_9ASCO</name>
<evidence type="ECO:0000256" key="2">
    <source>
        <dbReference type="SAM" id="Phobius"/>
    </source>
</evidence>
<reference evidence="3 4" key="1">
    <citation type="submission" date="2020-12" db="EMBL/GenBank/DDBJ databases">
        <title>Effect of drift, selection, and recombination on the evolution of hybrid genomes in Candida yeast pathogens.</title>
        <authorList>
            <person name="Mixao V."/>
            <person name="Ksiezopolska E."/>
            <person name="Saus E."/>
            <person name="Boekhout T."/>
            <person name="Gacser A."/>
            <person name="Gabaldon T."/>
        </authorList>
    </citation>
    <scope>NUCLEOTIDE SEQUENCE [LARGE SCALE GENOMIC DNA]</scope>
    <source>
        <strain evidence="3 4">BP57</strain>
    </source>
</reference>
<evidence type="ECO:0000313" key="4">
    <source>
        <dbReference type="Proteomes" id="UP000669133"/>
    </source>
</evidence>
<feature type="transmembrane region" description="Helical" evidence="2">
    <location>
        <begin position="192"/>
        <end position="213"/>
    </location>
</feature>
<feature type="transmembrane region" description="Helical" evidence="2">
    <location>
        <begin position="115"/>
        <end position="133"/>
    </location>
</feature>
<dbReference type="AlphaFoldDB" id="A0A8H7Z8M4"/>
<dbReference type="GeneID" id="93653559"/>
<protein>
    <submittedName>
        <fullName evidence="3">Uncharacterized protein</fullName>
    </submittedName>
</protein>
<feature type="transmembrane region" description="Helical" evidence="2">
    <location>
        <begin position="139"/>
        <end position="156"/>
    </location>
</feature>
<feature type="region of interest" description="Disordered" evidence="1">
    <location>
        <begin position="48"/>
        <end position="69"/>
    </location>
</feature>
<keyword evidence="2" id="KW-1133">Transmembrane helix</keyword>
<dbReference type="Proteomes" id="UP000669133">
    <property type="component" value="Unassembled WGS sequence"/>
</dbReference>
<dbReference type="EMBL" id="JAEOAQ010000007">
    <property type="protein sequence ID" value="KAG5417297.1"/>
    <property type="molecule type" value="Genomic_DNA"/>
</dbReference>
<dbReference type="OrthoDB" id="4025266at2759"/>
<keyword evidence="4" id="KW-1185">Reference proteome</keyword>
<organism evidence="3 4">
    <name type="scientific">Candida metapsilosis</name>
    <dbReference type="NCBI Taxonomy" id="273372"/>
    <lineage>
        <taxon>Eukaryota</taxon>
        <taxon>Fungi</taxon>
        <taxon>Dikarya</taxon>
        <taxon>Ascomycota</taxon>
        <taxon>Saccharomycotina</taxon>
        <taxon>Pichiomycetes</taxon>
        <taxon>Debaryomycetaceae</taxon>
        <taxon>Candida/Lodderomyces clade</taxon>
        <taxon>Candida</taxon>
    </lineage>
</organism>
<accession>A0A8H7Z8M4</accession>
<evidence type="ECO:0000313" key="3">
    <source>
        <dbReference type="EMBL" id="KAG5417297.1"/>
    </source>
</evidence>
<dbReference type="RefSeq" id="XP_067546413.1">
    <property type="nucleotide sequence ID" value="XM_067694054.1"/>
</dbReference>
<keyword evidence="2" id="KW-0472">Membrane</keyword>
<evidence type="ECO:0000256" key="1">
    <source>
        <dbReference type="SAM" id="MobiDB-lite"/>
    </source>
</evidence>
<comment type="caution">
    <text evidence="3">The sequence shown here is derived from an EMBL/GenBank/DDBJ whole genome shotgun (WGS) entry which is preliminary data.</text>
</comment>
<gene>
    <name evidence="3" type="ORF">I9W82_004930</name>
</gene>
<proteinExistence type="predicted"/>
<feature type="compositionally biased region" description="Low complexity" evidence="1">
    <location>
        <begin position="59"/>
        <end position="69"/>
    </location>
</feature>
<feature type="compositionally biased region" description="Polar residues" evidence="1">
    <location>
        <begin position="48"/>
        <end position="58"/>
    </location>
</feature>
<keyword evidence="2" id="KW-0812">Transmembrane</keyword>